<geneLocation type="plasmid" evidence="1">
    <name>pM7012</name>
</geneLocation>
<keyword evidence="1" id="KW-0614">Plasmid</keyword>
<reference evidence="1" key="2">
    <citation type="submission" date="2024-06" db="EMBL/GenBank/DDBJ databases">
        <authorList>
            <person name="Sakai Y."/>
            <person name="Fujii T."/>
        </authorList>
    </citation>
    <scope>NUCLEOTIDE SEQUENCE</scope>
    <source>
        <strain evidence="1">M701</strain>
        <plasmid evidence="1">pM7012</plasmid>
    </source>
</reference>
<dbReference type="RefSeq" id="WP_023842688.1">
    <property type="nucleotide sequence ID" value="NC_022995.1"/>
</dbReference>
<reference evidence="1" key="1">
    <citation type="journal article" date="2014" name="Microbiology">
        <title>A 2,4-dichlorophenoxyacetic acid degradation plasmid pM7012 discloses distribution of an unclassified megaplasmid group across bacterial species.</title>
        <authorList>
            <person name="Sakai Y."/>
            <person name="Ogawa N."/>
            <person name="Shimomura Y."/>
            <person name="Fujii T."/>
        </authorList>
    </citation>
    <scope>NUCLEOTIDE SEQUENCE</scope>
    <source>
        <strain evidence="1">M701</strain>
    </source>
</reference>
<accession>V5YQC8</accession>
<name>V5YQC8_9BURK</name>
<protein>
    <submittedName>
        <fullName evidence="1">Uncharacterized protein</fullName>
    </submittedName>
</protein>
<evidence type="ECO:0000313" key="1">
    <source>
        <dbReference type="EMBL" id="BAO19146.1"/>
    </source>
</evidence>
<dbReference type="AlphaFoldDB" id="V5YQC8"/>
<organism evidence="1">
    <name type="scientific">Burkholderia sp. M701</name>
    <dbReference type="NCBI Taxonomy" id="326454"/>
    <lineage>
        <taxon>Bacteria</taxon>
        <taxon>Pseudomonadati</taxon>
        <taxon>Pseudomonadota</taxon>
        <taxon>Betaproteobacteria</taxon>
        <taxon>Burkholderiales</taxon>
        <taxon>Burkholderiaceae</taxon>
        <taxon>Burkholderia</taxon>
    </lineage>
</organism>
<sequence length="111" mass="12016">MKEIEPTPWFDLATQTPVREGWYEVQLTSGDTAFAKFGDGVWTEKPLLVFTHWRGLSADPSKAGEGAAESVSAEATAAQGVRAAWNAFFPGLGEEQHKPLDALPNGKAPHH</sequence>
<dbReference type="EMBL" id="AB853026">
    <property type="protein sequence ID" value="BAO19146.1"/>
    <property type="molecule type" value="Genomic_DNA"/>
</dbReference>
<proteinExistence type="predicted"/>